<comment type="subcellular location">
    <subcellularLocation>
        <location evidence="2">Membrane</location>
    </subcellularLocation>
</comment>
<feature type="transmembrane region" description="Helical" evidence="10">
    <location>
        <begin position="46"/>
        <end position="63"/>
    </location>
</feature>
<evidence type="ECO:0000256" key="6">
    <source>
        <dbReference type="ARBA" id="ARBA00022741"/>
    </source>
</evidence>
<dbReference type="InterPro" id="IPR036890">
    <property type="entry name" value="HATPase_C_sf"/>
</dbReference>
<dbReference type="CDD" id="cd00075">
    <property type="entry name" value="HATPase"/>
    <property type="match status" value="1"/>
</dbReference>
<keyword evidence="6" id="KW-0547">Nucleotide-binding</keyword>
<organism evidence="13 14">
    <name type="scientific">Vogesella amnigena</name>
    <dbReference type="NCBI Taxonomy" id="1507449"/>
    <lineage>
        <taxon>Bacteria</taxon>
        <taxon>Pseudomonadati</taxon>
        <taxon>Pseudomonadota</taxon>
        <taxon>Betaproteobacteria</taxon>
        <taxon>Neisseriales</taxon>
        <taxon>Chromobacteriaceae</taxon>
        <taxon>Vogesella</taxon>
    </lineage>
</organism>
<evidence type="ECO:0000256" key="4">
    <source>
        <dbReference type="ARBA" id="ARBA00022553"/>
    </source>
</evidence>
<feature type="domain" description="PAS" evidence="12">
    <location>
        <begin position="195"/>
        <end position="224"/>
    </location>
</feature>
<dbReference type="Pfam" id="PF25323">
    <property type="entry name" value="6TM_PilS"/>
    <property type="match status" value="1"/>
</dbReference>
<keyword evidence="10" id="KW-1133">Transmembrane helix</keyword>
<dbReference type="InterPro" id="IPR003661">
    <property type="entry name" value="HisK_dim/P_dom"/>
</dbReference>
<reference evidence="14" key="1">
    <citation type="journal article" date="2019" name="Int. J. Syst. Evol. Microbiol.">
        <title>The Global Catalogue of Microorganisms (GCM) 10K type strain sequencing project: providing services to taxonomists for standard genome sequencing and annotation.</title>
        <authorList>
            <consortium name="The Broad Institute Genomics Platform"/>
            <consortium name="The Broad Institute Genome Sequencing Center for Infectious Disease"/>
            <person name="Wu L."/>
            <person name="Ma J."/>
        </authorList>
    </citation>
    <scope>NUCLEOTIDE SEQUENCE [LARGE SCALE GENOMIC DNA]</scope>
    <source>
        <strain evidence="14">KCTC 42195</strain>
    </source>
</reference>
<evidence type="ECO:0000313" key="13">
    <source>
        <dbReference type="EMBL" id="MFC3627434.1"/>
    </source>
</evidence>
<dbReference type="Gene3D" id="3.30.565.10">
    <property type="entry name" value="Histidine kinase-like ATPase, C-terminal domain"/>
    <property type="match status" value="1"/>
</dbReference>
<protein>
    <recommendedName>
        <fullName evidence="3">histidine kinase</fullName>
        <ecNumber evidence="3">2.7.13.3</ecNumber>
    </recommendedName>
</protein>
<dbReference type="CDD" id="cd00082">
    <property type="entry name" value="HisKA"/>
    <property type="match status" value="1"/>
</dbReference>
<comment type="caution">
    <text evidence="13">The sequence shown here is derived from an EMBL/GenBank/DDBJ whole genome shotgun (WGS) entry which is preliminary data.</text>
</comment>
<evidence type="ECO:0000313" key="14">
    <source>
        <dbReference type="Proteomes" id="UP001595636"/>
    </source>
</evidence>
<dbReference type="EMBL" id="JBHRYH010000045">
    <property type="protein sequence ID" value="MFC3627434.1"/>
    <property type="molecule type" value="Genomic_DNA"/>
</dbReference>
<dbReference type="InterPro" id="IPR036097">
    <property type="entry name" value="HisK_dim/P_sf"/>
</dbReference>
<dbReference type="Gene3D" id="1.10.287.130">
    <property type="match status" value="1"/>
</dbReference>
<feature type="domain" description="Histidine kinase" evidence="11">
    <location>
        <begin position="306"/>
        <end position="505"/>
    </location>
</feature>
<dbReference type="PANTHER" id="PTHR42878:SF7">
    <property type="entry name" value="SENSOR HISTIDINE KINASE GLRK"/>
    <property type="match status" value="1"/>
</dbReference>
<evidence type="ECO:0000256" key="2">
    <source>
        <dbReference type="ARBA" id="ARBA00004370"/>
    </source>
</evidence>
<feature type="transmembrane region" description="Helical" evidence="10">
    <location>
        <begin position="70"/>
        <end position="89"/>
    </location>
</feature>
<proteinExistence type="predicted"/>
<comment type="catalytic activity">
    <reaction evidence="1">
        <text>ATP + protein L-histidine = ADP + protein N-phospho-L-histidine.</text>
        <dbReference type="EC" id="2.7.13.3"/>
    </reaction>
</comment>
<sequence>MQTPVAPPLSTTRVLHYFNLFRLVSVAVLLIMTQWASPMLVPSRGLGGWVWLYAGLITFAVLLPRLRLPLTWALTLTLCGDILLLVTFMQHYGGVQSGFGMLLLPFLAVAGMLVSPRIAAFYAALATLAVFGSVLWSAGGVLPARELFQAAMLATAGFVTAAVTSLLGSKARASEQLAAARSSELASLNRLNALVLQALREAVVVLDESGQVQHFNSRAERVFGRVQRAATLPELEPVLRRWRQQGCPAHAQTLDMNVRGQQLLGRMLPLAVGEVRLVVIFLQNVADLAAEAQRIKLTALGRLTANIAHEIRNPLAAISQAAELLGEDAADEGSRRLAAMVHANSRRINHLVEEVLQLNRRDRVKPEQIALRPFLLALVDNFLLANPSAVGGIATRIPQDLPVRFDRGHLQQILTNLVSNGWRYSSQAPGAVSIEVDAESIRVRDDGPGVDEQAQSRLFEPFYTTESTGTGLGLYIARELAEANGAELNYQGPGGCFVLTLPKQA</sequence>
<feature type="transmembrane region" description="Helical" evidence="10">
    <location>
        <begin position="147"/>
        <end position="167"/>
    </location>
</feature>
<evidence type="ECO:0000256" key="9">
    <source>
        <dbReference type="ARBA" id="ARBA00023012"/>
    </source>
</evidence>
<keyword evidence="5" id="KW-0808">Transferase</keyword>
<dbReference type="SMART" id="SM00387">
    <property type="entry name" value="HATPase_c"/>
    <property type="match status" value="1"/>
</dbReference>
<evidence type="ECO:0000259" key="12">
    <source>
        <dbReference type="PROSITE" id="PS50112"/>
    </source>
</evidence>
<evidence type="ECO:0000256" key="5">
    <source>
        <dbReference type="ARBA" id="ARBA00022679"/>
    </source>
</evidence>
<dbReference type="PANTHER" id="PTHR42878">
    <property type="entry name" value="TWO-COMPONENT HISTIDINE KINASE"/>
    <property type="match status" value="1"/>
</dbReference>
<dbReference type="Proteomes" id="UP001595636">
    <property type="component" value="Unassembled WGS sequence"/>
</dbReference>
<dbReference type="InterPro" id="IPR003594">
    <property type="entry name" value="HATPase_dom"/>
</dbReference>
<dbReference type="PRINTS" id="PR00344">
    <property type="entry name" value="BCTRLSENSOR"/>
</dbReference>
<evidence type="ECO:0000256" key="8">
    <source>
        <dbReference type="ARBA" id="ARBA00022840"/>
    </source>
</evidence>
<keyword evidence="14" id="KW-1185">Reference proteome</keyword>
<feature type="transmembrane region" description="Helical" evidence="10">
    <location>
        <begin position="20"/>
        <end position="40"/>
    </location>
</feature>
<dbReference type="InterPro" id="IPR000014">
    <property type="entry name" value="PAS"/>
</dbReference>
<evidence type="ECO:0000259" key="11">
    <source>
        <dbReference type="PROSITE" id="PS50109"/>
    </source>
</evidence>
<dbReference type="RefSeq" id="WP_390281073.1">
    <property type="nucleotide sequence ID" value="NZ_JBHRYH010000045.1"/>
</dbReference>
<evidence type="ECO:0000256" key="10">
    <source>
        <dbReference type="SAM" id="Phobius"/>
    </source>
</evidence>
<evidence type="ECO:0000256" key="1">
    <source>
        <dbReference type="ARBA" id="ARBA00000085"/>
    </source>
</evidence>
<dbReference type="SUPFAM" id="SSF55874">
    <property type="entry name" value="ATPase domain of HSP90 chaperone/DNA topoisomerase II/histidine kinase"/>
    <property type="match status" value="1"/>
</dbReference>
<keyword evidence="10" id="KW-0472">Membrane</keyword>
<name>A0ABV7TXJ0_9NEIS</name>
<dbReference type="Pfam" id="PF02518">
    <property type="entry name" value="HATPase_c"/>
    <property type="match status" value="1"/>
</dbReference>
<feature type="transmembrane region" description="Helical" evidence="10">
    <location>
        <begin position="95"/>
        <end position="114"/>
    </location>
</feature>
<dbReference type="Pfam" id="PF00512">
    <property type="entry name" value="HisKA"/>
    <property type="match status" value="1"/>
</dbReference>
<dbReference type="PROSITE" id="PS50109">
    <property type="entry name" value="HIS_KIN"/>
    <property type="match status" value="1"/>
</dbReference>
<dbReference type="InterPro" id="IPR005467">
    <property type="entry name" value="His_kinase_dom"/>
</dbReference>
<keyword evidence="8" id="KW-0067">ATP-binding</keyword>
<dbReference type="Gene3D" id="3.30.450.20">
    <property type="entry name" value="PAS domain"/>
    <property type="match status" value="1"/>
</dbReference>
<gene>
    <name evidence="13" type="ORF">ACFOKJ_15045</name>
</gene>
<evidence type="ECO:0000256" key="3">
    <source>
        <dbReference type="ARBA" id="ARBA00012438"/>
    </source>
</evidence>
<dbReference type="SMART" id="SM00388">
    <property type="entry name" value="HisKA"/>
    <property type="match status" value="1"/>
</dbReference>
<keyword evidence="9" id="KW-0902">Two-component regulatory system</keyword>
<dbReference type="EC" id="2.7.13.3" evidence="3"/>
<dbReference type="SUPFAM" id="SSF47384">
    <property type="entry name" value="Homodimeric domain of signal transducing histidine kinase"/>
    <property type="match status" value="1"/>
</dbReference>
<dbReference type="InterPro" id="IPR004358">
    <property type="entry name" value="Sig_transdc_His_kin-like_C"/>
</dbReference>
<feature type="transmembrane region" description="Helical" evidence="10">
    <location>
        <begin position="121"/>
        <end position="141"/>
    </location>
</feature>
<dbReference type="PROSITE" id="PS50112">
    <property type="entry name" value="PAS"/>
    <property type="match status" value="1"/>
</dbReference>
<evidence type="ECO:0000256" key="7">
    <source>
        <dbReference type="ARBA" id="ARBA00022777"/>
    </source>
</evidence>
<keyword evidence="4" id="KW-0597">Phosphoprotein</keyword>
<keyword evidence="7" id="KW-0418">Kinase</keyword>
<dbReference type="InterPro" id="IPR050351">
    <property type="entry name" value="BphY/WalK/GraS-like"/>
</dbReference>
<accession>A0ABV7TXJ0</accession>
<keyword evidence="10" id="KW-0812">Transmembrane</keyword>